<feature type="domain" description="Histidine kinase/HSP90-like ATPase" evidence="6">
    <location>
        <begin position="301"/>
        <end position="388"/>
    </location>
</feature>
<dbReference type="GO" id="GO:0016301">
    <property type="term" value="F:kinase activity"/>
    <property type="evidence" value="ECO:0007669"/>
    <property type="project" value="UniProtKB-KW"/>
</dbReference>
<dbReference type="PANTHER" id="PTHR24421:SF62">
    <property type="entry name" value="SENSORY TRANSDUCTION HISTIDINE KINASE"/>
    <property type="match status" value="1"/>
</dbReference>
<dbReference type="PANTHER" id="PTHR24421">
    <property type="entry name" value="NITRATE/NITRITE SENSOR PROTEIN NARX-RELATED"/>
    <property type="match status" value="1"/>
</dbReference>
<evidence type="ECO:0000256" key="2">
    <source>
        <dbReference type="ARBA" id="ARBA00022777"/>
    </source>
</evidence>
<keyword evidence="3" id="KW-0902">Two-component regulatory system</keyword>
<dbReference type="InterPro" id="IPR050482">
    <property type="entry name" value="Sensor_HK_TwoCompSys"/>
</dbReference>
<evidence type="ECO:0000256" key="3">
    <source>
        <dbReference type="ARBA" id="ARBA00023012"/>
    </source>
</evidence>
<keyword evidence="5" id="KW-0812">Transmembrane</keyword>
<dbReference type="CDD" id="cd16917">
    <property type="entry name" value="HATPase_UhpB-NarQ-NarX-like"/>
    <property type="match status" value="1"/>
</dbReference>
<keyword evidence="2 7" id="KW-0418">Kinase</keyword>
<name>A0ABP4VE19_9ACTN</name>
<gene>
    <name evidence="7" type="ORF">GCM10009765_81070</name>
</gene>
<keyword evidence="1" id="KW-0808">Transferase</keyword>
<protein>
    <submittedName>
        <fullName evidence="7">Sensor histidine kinase</fullName>
    </submittedName>
</protein>
<dbReference type="SMART" id="SM00387">
    <property type="entry name" value="HATPase_c"/>
    <property type="match status" value="1"/>
</dbReference>
<reference evidence="8" key="1">
    <citation type="journal article" date="2019" name="Int. J. Syst. Evol. Microbiol.">
        <title>The Global Catalogue of Microorganisms (GCM) 10K type strain sequencing project: providing services to taxonomists for standard genome sequencing and annotation.</title>
        <authorList>
            <consortium name="The Broad Institute Genomics Platform"/>
            <consortium name="The Broad Institute Genome Sequencing Center for Infectious Disease"/>
            <person name="Wu L."/>
            <person name="Ma J."/>
        </authorList>
    </citation>
    <scope>NUCLEOTIDE SEQUENCE [LARGE SCALE GENOMIC DNA]</scope>
    <source>
        <strain evidence="8">JCM 14718</strain>
    </source>
</reference>
<feature type="coiled-coil region" evidence="4">
    <location>
        <begin position="170"/>
        <end position="197"/>
    </location>
</feature>
<evidence type="ECO:0000313" key="7">
    <source>
        <dbReference type="EMBL" id="GAA1720634.1"/>
    </source>
</evidence>
<evidence type="ECO:0000256" key="4">
    <source>
        <dbReference type="SAM" id="Coils"/>
    </source>
</evidence>
<keyword evidence="5" id="KW-0472">Membrane</keyword>
<evidence type="ECO:0000256" key="5">
    <source>
        <dbReference type="SAM" id="Phobius"/>
    </source>
</evidence>
<evidence type="ECO:0000313" key="8">
    <source>
        <dbReference type="Proteomes" id="UP001500618"/>
    </source>
</evidence>
<proteinExistence type="predicted"/>
<comment type="caution">
    <text evidence="7">The sequence shown here is derived from an EMBL/GenBank/DDBJ whole genome shotgun (WGS) entry which is preliminary data.</text>
</comment>
<dbReference type="SUPFAM" id="SSF55874">
    <property type="entry name" value="ATPase domain of HSP90 chaperone/DNA topoisomerase II/histidine kinase"/>
    <property type="match status" value="1"/>
</dbReference>
<dbReference type="Pfam" id="PF02518">
    <property type="entry name" value="HATPase_c"/>
    <property type="match status" value="1"/>
</dbReference>
<dbReference type="InterPro" id="IPR017205">
    <property type="entry name" value="Sig_transdc_His_kinase_ChrS"/>
</dbReference>
<feature type="transmembrane region" description="Helical" evidence="5">
    <location>
        <begin position="82"/>
        <end position="105"/>
    </location>
</feature>
<dbReference type="EMBL" id="BAAANY010000045">
    <property type="protein sequence ID" value="GAA1720634.1"/>
    <property type="molecule type" value="Genomic_DNA"/>
</dbReference>
<dbReference type="Pfam" id="PF07730">
    <property type="entry name" value="HisKA_3"/>
    <property type="match status" value="1"/>
</dbReference>
<dbReference type="Proteomes" id="UP001500618">
    <property type="component" value="Unassembled WGS sequence"/>
</dbReference>
<dbReference type="InterPro" id="IPR011712">
    <property type="entry name" value="Sig_transdc_His_kin_sub3_dim/P"/>
</dbReference>
<feature type="transmembrane region" description="Helical" evidence="5">
    <location>
        <begin position="20"/>
        <end position="37"/>
    </location>
</feature>
<dbReference type="InterPro" id="IPR036890">
    <property type="entry name" value="HATPase_C_sf"/>
</dbReference>
<keyword evidence="8" id="KW-1185">Reference proteome</keyword>
<dbReference type="PIRSF" id="PIRSF037434">
    <property type="entry name" value="STHK_ChrS"/>
    <property type="match status" value="1"/>
</dbReference>
<feature type="transmembrane region" description="Helical" evidence="5">
    <location>
        <begin position="142"/>
        <end position="160"/>
    </location>
</feature>
<evidence type="ECO:0000256" key="1">
    <source>
        <dbReference type="ARBA" id="ARBA00022679"/>
    </source>
</evidence>
<dbReference type="InterPro" id="IPR003594">
    <property type="entry name" value="HATPase_dom"/>
</dbReference>
<sequence length="388" mass="41622">MVVNAPAGERHEWKRVARGWYLAYGVLAAITGALFFVDDTVSPAQRWGGLVVLVALCCWYAAIGTKLMHGGGHGRGLLYVSLALPLTVGLYAIVPFGAVMLCMLYPHIWSMLRLRQALAATVVGVIATALAMVRWTGFSVDVLVVAIAGMLVAPVLGFWIGRIIEQSKRRAELIAELAATRAELAELSRRAGAMAERERLAREIHDTLAQGFTSVLLLLEALETELGKDDRAALGHLHNARKTAQENLAEARAMVAASGPPHLRDASLPDALRQLVDRIGPELAVESRLVVTGEPRPLATSGEVVLLRATQEALANVRKHAKAKHVDVVLAYESAEVVLRIADDGCGFDPVRATGFGLVSMRERVAQVGGEMHVDAVAGTVVRVALPL</sequence>
<accession>A0ABP4VE19</accession>
<feature type="transmembrane region" description="Helical" evidence="5">
    <location>
        <begin position="117"/>
        <end position="136"/>
    </location>
</feature>
<organism evidence="7 8">
    <name type="scientific">Fodinicola feengrottensis</name>
    <dbReference type="NCBI Taxonomy" id="435914"/>
    <lineage>
        <taxon>Bacteria</taxon>
        <taxon>Bacillati</taxon>
        <taxon>Actinomycetota</taxon>
        <taxon>Actinomycetes</taxon>
        <taxon>Mycobacteriales</taxon>
        <taxon>Fodinicola</taxon>
    </lineage>
</organism>
<feature type="transmembrane region" description="Helical" evidence="5">
    <location>
        <begin position="44"/>
        <end position="62"/>
    </location>
</feature>
<dbReference type="Gene3D" id="3.30.565.10">
    <property type="entry name" value="Histidine kinase-like ATPase, C-terminal domain"/>
    <property type="match status" value="1"/>
</dbReference>
<evidence type="ECO:0000259" key="6">
    <source>
        <dbReference type="SMART" id="SM00387"/>
    </source>
</evidence>
<keyword evidence="4" id="KW-0175">Coiled coil</keyword>
<keyword evidence="5" id="KW-1133">Transmembrane helix</keyword>
<dbReference type="Gene3D" id="1.20.5.1930">
    <property type="match status" value="1"/>
</dbReference>